<evidence type="ECO:0008006" key="4">
    <source>
        <dbReference type="Google" id="ProtNLM"/>
    </source>
</evidence>
<organism evidence="2 3">
    <name type="scientific">Aeromicrobium halocynthiae</name>
    <dbReference type="NCBI Taxonomy" id="560557"/>
    <lineage>
        <taxon>Bacteria</taxon>
        <taxon>Bacillati</taxon>
        <taxon>Actinomycetota</taxon>
        <taxon>Actinomycetes</taxon>
        <taxon>Propionibacteriales</taxon>
        <taxon>Nocardioidaceae</taxon>
        <taxon>Aeromicrobium</taxon>
    </lineage>
</organism>
<evidence type="ECO:0000313" key="2">
    <source>
        <dbReference type="EMBL" id="GAA2083392.1"/>
    </source>
</evidence>
<accession>A0ABN2W5B7</accession>
<protein>
    <recommendedName>
        <fullName evidence="4">Holin-like toxin</fullName>
    </recommendedName>
</protein>
<comment type="caution">
    <text evidence="2">The sequence shown here is derived from an EMBL/GenBank/DDBJ whole genome shotgun (WGS) entry which is preliminary data.</text>
</comment>
<dbReference type="EMBL" id="BAAAPY010000010">
    <property type="protein sequence ID" value="GAA2083392.1"/>
    <property type="molecule type" value="Genomic_DNA"/>
</dbReference>
<proteinExistence type="predicted"/>
<gene>
    <name evidence="2" type="ORF">GCM10009821_25650</name>
</gene>
<feature type="transmembrane region" description="Helical" evidence="1">
    <location>
        <begin position="20"/>
        <end position="43"/>
    </location>
</feature>
<dbReference type="Proteomes" id="UP001501480">
    <property type="component" value="Unassembled WGS sequence"/>
</dbReference>
<name>A0ABN2W5B7_9ACTN</name>
<keyword evidence="1" id="KW-0472">Membrane</keyword>
<sequence>MLTTILQAAEEGAEESNFLLQAIGIGALAFGFLMLLLIALLVFGKGREHT</sequence>
<reference evidence="2 3" key="1">
    <citation type="journal article" date="2019" name="Int. J. Syst. Evol. Microbiol.">
        <title>The Global Catalogue of Microorganisms (GCM) 10K type strain sequencing project: providing services to taxonomists for standard genome sequencing and annotation.</title>
        <authorList>
            <consortium name="The Broad Institute Genomics Platform"/>
            <consortium name="The Broad Institute Genome Sequencing Center for Infectious Disease"/>
            <person name="Wu L."/>
            <person name="Ma J."/>
        </authorList>
    </citation>
    <scope>NUCLEOTIDE SEQUENCE [LARGE SCALE GENOMIC DNA]</scope>
    <source>
        <strain evidence="2 3">JCM 15749</strain>
    </source>
</reference>
<evidence type="ECO:0000313" key="3">
    <source>
        <dbReference type="Proteomes" id="UP001501480"/>
    </source>
</evidence>
<evidence type="ECO:0000256" key="1">
    <source>
        <dbReference type="SAM" id="Phobius"/>
    </source>
</evidence>
<dbReference type="RefSeq" id="WP_344329452.1">
    <property type="nucleotide sequence ID" value="NZ_BAAAPY010000010.1"/>
</dbReference>
<keyword evidence="1" id="KW-0812">Transmembrane</keyword>
<keyword evidence="3" id="KW-1185">Reference proteome</keyword>
<keyword evidence="1" id="KW-1133">Transmembrane helix</keyword>